<dbReference type="AlphaFoldDB" id="A0A6J4K3V2"/>
<accession>A0A6J4K3V2</accession>
<evidence type="ECO:0000256" key="11">
    <source>
        <dbReference type="ARBA" id="ARBA00047746"/>
    </source>
</evidence>
<feature type="binding site" evidence="13">
    <location>
        <begin position="431"/>
        <end position="434"/>
    </location>
    <ligand>
        <name>GMP</name>
        <dbReference type="ChEBI" id="CHEBI:58115"/>
    </ligand>
</feature>
<dbReference type="PANTHER" id="PTHR43749:SF2">
    <property type="entry name" value="RNA-SPLICING LIGASE RTCB"/>
    <property type="match status" value="1"/>
</dbReference>
<dbReference type="InterPro" id="IPR036844">
    <property type="entry name" value="Hint_dom_sf"/>
</dbReference>
<keyword evidence="6" id="KW-0378">Hydrolase</keyword>
<feature type="binding site" evidence="14">
    <location>
        <position position="295"/>
    </location>
    <ligand>
        <name>Mn(2+)</name>
        <dbReference type="ChEBI" id="CHEBI:29035"/>
        <label>1</label>
    </ligand>
</feature>
<keyword evidence="7" id="KW-0692">RNA repair</keyword>
<protein>
    <recommendedName>
        <fullName evidence="1">3'-phosphate/5'-hydroxy nucleic acid ligase</fullName>
        <ecNumber evidence="1">6.5.1.8</ecNumber>
    </recommendedName>
</protein>
<name>A0A6J4K3V2_9BACT</name>
<dbReference type="InterPro" id="IPR052915">
    <property type="entry name" value="RtcB-like"/>
</dbReference>
<dbReference type="EMBL" id="CADCTV010000019">
    <property type="protein sequence ID" value="CAA9295125.1"/>
    <property type="molecule type" value="Genomic_DNA"/>
</dbReference>
<evidence type="ECO:0000256" key="10">
    <source>
        <dbReference type="ARBA" id="ARBA00023211"/>
    </source>
</evidence>
<evidence type="ECO:0000256" key="1">
    <source>
        <dbReference type="ARBA" id="ARBA00012726"/>
    </source>
</evidence>
<keyword evidence="2 15" id="KW-0436">Ligase</keyword>
<comment type="catalytic activity">
    <reaction evidence="11">
        <text>a 3'-end 3'-phospho-ribonucleotide-RNA + a 5'-end dephospho-ribonucleoside-RNA + GTP = a ribonucleotidyl-ribonucleotide-RNA + GMP + diphosphate</text>
        <dbReference type="Rhea" id="RHEA:68076"/>
        <dbReference type="Rhea" id="RHEA-COMP:10463"/>
        <dbReference type="Rhea" id="RHEA-COMP:13936"/>
        <dbReference type="Rhea" id="RHEA-COMP:17355"/>
        <dbReference type="ChEBI" id="CHEBI:33019"/>
        <dbReference type="ChEBI" id="CHEBI:37565"/>
        <dbReference type="ChEBI" id="CHEBI:58115"/>
        <dbReference type="ChEBI" id="CHEBI:83062"/>
        <dbReference type="ChEBI" id="CHEBI:138284"/>
        <dbReference type="ChEBI" id="CHEBI:173118"/>
        <dbReference type="EC" id="6.5.1.8"/>
    </reaction>
</comment>
<keyword evidence="10 14" id="KW-0464">Manganese</keyword>
<dbReference type="Pfam" id="PF01139">
    <property type="entry name" value="RtcB"/>
    <property type="match status" value="1"/>
</dbReference>
<keyword evidence="3" id="KW-0540">Nuclease</keyword>
<feature type="binding site" evidence="14">
    <location>
        <position position="394"/>
    </location>
    <ligand>
        <name>Mn(2+)</name>
        <dbReference type="ChEBI" id="CHEBI:29035"/>
        <label>2</label>
    </ligand>
</feature>
<dbReference type="GO" id="GO:0030145">
    <property type="term" value="F:manganese ion binding"/>
    <property type="evidence" value="ECO:0007669"/>
    <property type="project" value="TreeGrafter"/>
</dbReference>
<keyword evidence="5 13" id="KW-0547">Nucleotide-binding</keyword>
<dbReference type="GO" id="GO:0003909">
    <property type="term" value="F:DNA ligase activity"/>
    <property type="evidence" value="ECO:0007669"/>
    <property type="project" value="TreeGrafter"/>
</dbReference>
<proteinExistence type="predicted"/>
<gene>
    <name evidence="15" type="ORF">AVDCRST_MAG89-76</name>
</gene>
<dbReference type="GO" id="GO:0006314">
    <property type="term" value="P:intron homing"/>
    <property type="evidence" value="ECO:0007669"/>
    <property type="project" value="UniProtKB-KW"/>
</dbReference>
<evidence type="ECO:0000256" key="8">
    <source>
        <dbReference type="ARBA" id="ARBA00022886"/>
    </source>
</evidence>
<dbReference type="SUPFAM" id="SSF103365">
    <property type="entry name" value="Hypothetical protein PH1602"/>
    <property type="match status" value="1"/>
</dbReference>
<keyword evidence="8" id="KW-0404">Intron homing</keyword>
<dbReference type="InterPro" id="IPR030934">
    <property type="entry name" value="Intein_C"/>
</dbReference>
<dbReference type="GO" id="GO:0006281">
    <property type="term" value="P:DNA repair"/>
    <property type="evidence" value="ECO:0007669"/>
    <property type="project" value="TreeGrafter"/>
</dbReference>
<evidence type="ECO:0000256" key="12">
    <source>
        <dbReference type="PIRSR" id="PIRSR601233-1"/>
    </source>
</evidence>
<dbReference type="SUPFAM" id="SSF51294">
    <property type="entry name" value="Hedgehog/intein (Hint) domain"/>
    <property type="match status" value="1"/>
</dbReference>
<evidence type="ECO:0000256" key="5">
    <source>
        <dbReference type="ARBA" id="ARBA00022741"/>
    </source>
</evidence>
<keyword evidence="9 13" id="KW-0342">GTP-binding</keyword>
<evidence type="ECO:0000256" key="7">
    <source>
        <dbReference type="ARBA" id="ARBA00022800"/>
    </source>
</evidence>
<sequence length="558" mass="60572">GTIPNLQLKQSGRHTHAIDFIAGLLRSLEFEVSVAPSGPARGARIVSVLQILGGQAEQLRFMRDVGFCRSVEKRVAAAAAASVAWQGMAYAANRDAAKEKARALRGQGVPWRAAVADVSERFGVTPGFAYHSFYEDRGRSRRLPGHATEPQADREICWVPVSEVQPGGTSLVYDIVTGDPAHCFLASCVVVHNCGNAAIRTDLRVEDITRNVSLDEIVRNPHRLAQNNLANNLADEIASAISFGIGRKNNADDAPVDHPLFRDPAWYAVPNTGGYRDTLQDKARRQLGTVGSGNHYVDVFADENGSVWVGVHFGSRGLGHTIASAFLSLSQGGMWGERAAEKEVLLDINQPLGHDYWQLMQLAGEYAYAGREWVARKVVALLGGKELELVHNHHNYAWKEAHVSNEGEPTEYVVIRKGATPAFPGQKGFVGGSMGDDAVILEGNAAPPDEETALAQRESLFSTVHGAGRVMSRTAAAGKRNRRGKVLSPGRISQEMLQQWLGKRGVILRGGGLDEAPQAYRRLPRVLEAQGETIQVRHTLRPLIVAMAGAGEMDPYKD</sequence>
<dbReference type="GO" id="GO:0170057">
    <property type="term" value="F:RNA ligase (GTP) activity"/>
    <property type="evidence" value="ECO:0007669"/>
    <property type="project" value="UniProtKB-EC"/>
</dbReference>
<feature type="non-terminal residue" evidence="15">
    <location>
        <position position="1"/>
    </location>
</feature>
<dbReference type="InterPro" id="IPR036025">
    <property type="entry name" value="RtcB-like_sf"/>
</dbReference>
<dbReference type="PANTHER" id="PTHR43749">
    <property type="entry name" value="RNA-SPLICING LIGASE RTCB"/>
    <property type="match status" value="1"/>
</dbReference>
<feature type="binding site" evidence="13">
    <location>
        <begin position="465"/>
        <end position="468"/>
    </location>
    <ligand>
        <name>GMP</name>
        <dbReference type="ChEBI" id="CHEBI:58115"/>
    </ligand>
</feature>
<evidence type="ECO:0000256" key="14">
    <source>
        <dbReference type="PIRSR" id="PIRSR601233-3"/>
    </source>
</evidence>
<dbReference type="EC" id="6.5.1.8" evidence="1"/>
<evidence type="ECO:0000256" key="6">
    <source>
        <dbReference type="ARBA" id="ARBA00022759"/>
    </source>
</evidence>
<dbReference type="GO" id="GO:0042245">
    <property type="term" value="P:RNA repair"/>
    <property type="evidence" value="ECO:0007669"/>
    <property type="project" value="UniProtKB-KW"/>
</dbReference>
<feature type="active site" description="GMP-histidine intermediate" evidence="12">
    <location>
        <position position="465"/>
    </location>
</feature>
<dbReference type="Gene3D" id="3.90.1860.10">
    <property type="entry name" value="tRNA-splicing ligase RtcB"/>
    <property type="match status" value="1"/>
</dbReference>
<evidence type="ECO:0000256" key="13">
    <source>
        <dbReference type="PIRSR" id="PIRSR601233-2"/>
    </source>
</evidence>
<dbReference type="GO" id="GO:0004519">
    <property type="term" value="F:endonuclease activity"/>
    <property type="evidence" value="ECO:0007669"/>
    <property type="project" value="UniProtKB-KW"/>
</dbReference>
<keyword evidence="6" id="KW-0255">Endonuclease</keyword>
<evidence type="ECO:0000256" key="4">
    <source>
        <dbReference type="ARBA" id="ARBA00022723"/>
    </source>
</evidence>
<evidence type="ECO:0000313" key="15">
    <source>
        <dbReference type="EMBL" id="CAA9295125.1"/>
    </source>
</evidence>
<feature type="binding site" evidence="13">
    <location>
        <begin position="394"/>
        <end position="395"/>
    </location>
    <ligand>
        <name>GMP</name>
        <dbReference type="ChEBI" id="CHEBI:58115"/>
    </ligand>
</feature>
<dbReference type="GO" id="GO:0006396">
    <property type="term" value="P:RNA processing"/>
    <property type="evidence" value="ECO:0007669"/>
    <property type="project" value="InterPro"/>
</dbReference>
<organism evidence="15">
    <name type="scientific">uncultured Gemmatimonadota bacterium</name>
    <dbReference type="NCBI Taxonomy" id="203437"/>
    <lineage>
        <taxon>Bacteria</taxon>
        <taxon>Pseudomonadati</taxon>
        <taxon>Gemmatimonadota</taxon>
        <taxon>environmental samples</taxon>
    </lineage>
</organism>
<dbReference type="PROSITE" id="PS50818">
    <property type="entry name" value="INTEIN_C_TER"/>
    <property type="match status" value="1"/>
</dbReference>
<feature type="binding site" evidence="14">
    <location>
        <position position="312"/>
    </location>
    <ligand>
        <name>Mn(2+)</name>
        <dbReference type="ChEBI" id="CHEBI:29035"/>
        <label>2</label>
    </ligand>
</feature>
<evidence type="ECO:0000256" key="2">
    <source>
        <dbReference type="ARBA" id="ARBA00022598"/>
    </source>
</evidence>
<dbReference type="GO" id="GO:0005525">
    <property type="term" value="F:GTP binding"/>
    <property type="evidence" value="ECO:0007669"/>
    <property type="project" value="UniProtKB-KW"/>
</dbReference>
<reference evidence="15" key="1">
    <citation type="submission" date="2020-02" db="EMBL/GenBank/DDBJ databases">
        <authorList>
            <person name="Meier V. D."/>
        </authorList>
    </citation>
    <scope>NUCLEOTIDE SEQUENCE</scope>
    <source>
        <strain evidence="15">AVDCRST_MAG89</strain>
    </source>
</reference>
<comment type="cofactor">
    <cofactor evidence="14">
        <name>Mn(2+)</name>
        <dbReference type="ChEBI" id="CHEBI:29035"/>
    </cofactor>
    <text evidence="14">Binds 2 manganese ions per subunit.</text>
</comment>
<evidence type="ECO:0000256" key="9">
    <source>
        <dbReference type="ARBA" id="ARBA00023134"/>
    </source>
</evidence>
<evidence type="ECO:0000256" key="3">
    <source>
        <dbReference type="ARBA" id="ARBA00022722"/>
    </source>
</evidence>
<dbReference type="InterPro" id="IPR001233">
    <property type="entry name" value="RtcB"/>
</dbReference>
<keyword evidence="4 14" id="KW-0479">Metal-binding</keyword>